<feature type="region of interest" description="Disordered" evidence="1">
    <location>
        <begin position="33"/>
        <end position="59"/>
    </location>
</feature>
<evidence type="ECO:0000256" key="2">
    <source>
        <dbReference type="SAM" id="SignalP"/>
    </source>
</evidence>
<feature type="signal peptide" evidence="2">
    <location>
        <begin position="1"/>
        <end position="24"/>
    </location>
</feature>
<dbReference type="Pfam" id="PF13472">
    <property type="entry name" value="Lipase_GDSL_2"/>
    <property type="match status" value="1"/>
</dbReference>
<organism evidence="4 5">
    <name type="scientific">Nonomuraea mangrovi</name>
    <dbReference type="NCBI Taxonomy" id="2316207"/>
    <lineage>
        <taxon>Bacteria</taxon>
        <taxon>Bacillati</taxon>
        <taxon>Actinomycetota</taxon>
        <taxon>Actinomycetes</taxon>
        <taxon>Streptosporangiales</taxon>
        <taxon>Streptosporangiaceae</taxon>
        <taxon>Nonomuraea</taxon>
    </lineage>
</organism>
<proteinExistence type="predicted"/>
<dbReference type="CDD" id="cd01830">
    <property type="entry name" value="XynE_like"/>
    <property type="match status" value="1"/>
</dbReference>
<evidence type="ECO:0000256" key="1">
    <source>
        <dbReference type="SAM" id="MobiDB-lite"/>
    </source>
</evidence>
<feature type="chain" id="PRO_5046833562" evidence="2">
    <location>
        <begin position="25"/>
        <end position="448"/>
    </location>
</feature>
<evidence type="ECO:0000259" key="3">
    <source>
        <dbReference type="Pfam" id="PF13472"/>
    </source>
</evidence>
<keyword evidence="2" id="KW-0732">Signal</keyword>
<dbReference type="Gene3D" id="3.40.50.1110">
    <property type="entry name" value="SGNH hydrolase"/>
    <property type="match status" value="1"/>
</dbReference>
<dbReference type="InterPro" id="IPR053140">
    <property type="entry name" value="GDSL_Rv0518-like"/>
</dbReference>
<dbReference type="Proteomes" id="UP001597368">
    <property type="component" value="Unassembled WGS sequence"/>
</dbReference>
<accession>A0ABW4SWS0</accession>
<dbReference type="InterPro" id="IPR013830">
    <property type="entry name" value="SGNH_hydro"/>
</dbReference>
<dbReference type="PANTHER" id="PTHR43784">
    <property type="entry name" value="GDSL-LIKE LIPASE/ACYLHYDROLASE, PUTATIVE (AFU_ORTHOLOGUE AFUA_2G00820)-RELATED"/>
    <property type="match status" value="1"/>
</dbReference>
<dbReference type="PANTHER" id="PTHR43784:SF2">
    <property type="entry name" value="GDSL-LIKE LIPASE_ACYLHYDROLASE, PUTATIVE (AFU_ORTHOLOGUE AFUA_2G00820)-RELATED"/>
    <property type="match status" value="1"/>
</dbReference>
<keyword evidence="5" id="KW-1185">Reference proteome</keyword>
<keyword evidence="4" id="KW-0378">Hydrolase</keyword>
<sequence>MSPLKRKIRAGLLVAPLLALSAMAVGVEGAAAQPPEAAPTPAHATATTPASSAAPTAAAGGRGWTAGWIASPQRASAGFEPNWSEEGFSQHSVRQVVRMTAGGSALRVRLSNLYGTSPLRLTGATVARAGDGASIRPGSLRHLTFGRTRSTLVPAHGQAASDPVPLQVEPMESLTVTLYFAGTTGPATFHSQAYATSYRAAGDHRDDQGGAAFTRTTHSWYYLTGVDVIGGAGGRGAVVAFGDSITDGFGSTNDAGNRYPDELAELLAAAGDPRPVLNAGIGGNMVLNDSAWYGERSTARFRRDVLDQPGASTVIVLEGVNDIGFSESDTPTYKPNPVVSAREMIDGHRRLIREAHARGLKVIGATLLPFKGSDHWGEHAAAVSDELNRWIRTSGEYDAVADLDRAMAAPSDPDLLDPAYDSGDKLHPNDAGYRAMSQAVATALRLSE</sequence>
<protein>
    <submittedName>
        <fullName evidence="4">SGNH/GDSL hydrolase family protein</fullName>
    </submittedName>
</protein>
<name>A0ABW4SWS0_9ACTN</name>
<comment type="caution">
    <text evidence="4">The sequence shown here is derived from an EMBL/GenBank/DDBJ whole genome shotgun (WGS) entry which is preliminary data.</text>
</comment>
<dbReference type="SUPFAM" id="SSF52266">
    <property type="entry name" value="SGNH hydrolase"/>
    <property type="match status" value="1"/>
</dbReference>
<dbReference type="RefSeq" id="WP_379573117.1">
    <property type="nucleotide sequence ID" value="NZ_JBHUFV010000023.1"/>
</dbReference>
<feature type="domain" description="SGNH hydrolase-type esterase" evidence="3">
    <location>
        <begin position="240"/>
        <end position="435"/>
    </location>
</feature>
<dbReference type="InterPro" id="IPR036514">
    <property type="entry name" value="SGNH_hydro_sf"/>
</dbReference>
<dbReference type="GO" id="GO:0016787">
    <property type="term" value="F:hydrolase activity"/>
    <property type="evidence" value="ECO:0007669"/>
    <property type="project" value="UniProtKB-KW"/>
</dbReference>
<evidence type="ECO:0000313" key="4">
    <source>
        <dbReference type="EMBL" id="MFD1933071.1"/>
    </source>
</evidence>
<dbReference type="EMBL" id="JBHUFV010000023">
    <property type="protein sequence ID" value="MFD1933071.1"/>
    <property type="molecule type" value="Genomic_DNA"/>
</dbReference>
<gene>
    <name evidence="4" type="ORF">ACFSKW_16475</name>
</gene>
<evidence type="ECO:0000313" key="5">
    <source>
        <dbReference type="Proteomes" id="UP001597368"/>
    </source>
</evidence>
<reference evidence="5" key="1">
    <citation type="journal article" date="2019" name="Int. J. Syst. Evol. Microbiol.">
        <title>The Global Catalogue of Microorganisms (GCM) 10K type strain sequencing project: providing services to taxonomists for standard genome sequencing and annotation.</title>
        <authorList>
            <consortium name="The Broad Institute Genomics Platform"/>
            <consortium name="The Broad Institute Genome Sequencing Center for Infectious Disease"/>
            <person name="Wu L."/>
            <person name="Ma J."/>
        </authorList>
    </citation>
    <scope>NUCLEOTIDE SEQUENCE [LARGE SCALE GENOMIC DNA]</scope>
    <source>
        <strain evidence="5">ICMP 6774ER</strain>
    </source>
</reference>